<proteinExistence type="predicted"/>
<evidence type="ECO:0000313" key="5">
    <source>
        <dbReference type="EMBL" id="SIT65673.1"/>
    </source>
</evidence>
<name>A0A1R3VQ38_9GAMM</name>
<dbReference type="NCBIfam" id="TIGR00553">
    <property type="entry name" value="pabB"/>
    <property type="match status" value="1"/>
</dbReference>
<dbReference type="Pfam" id="PF04715">
    <property type="entry name" value="Anth_synt_I_N"/>
    <property type="match status" value="1"/>
</dbReference>
<dbReference type="GO" id="GO:0046820">
    <property type="term" value="F:4-amino-4-deoxychorismate synthase activity"/>
    <property type="evidence" value="ECO:0007669"/>
    <property type="project" value="UniProtKB-EC"/>
</dbReference>
<dbReference type="PRINTS" id="PR00095">
    <property type="entry name" value="ANTSNTHASEI"/>
</dbReference>
<accession>A0A1R3VQ38</accession>
<keyword evidence="2" id="KW-0808">Transferase</keyword>
<dbReference type="STRING" id="233100.SAMN05216526_0123"/>
<gene>
    <name evidence="5" type="ORF">SAMN05216526_0123</name>
</gene>
<dbReference type="PANTHER" id="PTHR11236">
    <property type="entry name" value="AMINOBENZOATE/ANTHRANILATE SYNTHASE"/>
    <property type="match status" value="1"/>
</dbReference>
<dbReference type="InterPro" id="IPR015890">
    <property type="entry name" value="Chorismate_C"/>
</dbReference>
<dbReference type="InterPro" id="IPR005802">
    <property type="entry name" value="ADC_synth_comp_1"/>
</dbReference>
<dbReference type="EC" id="2.6.1.85" evidence="1"/>
<feature type="domain" description="Chorismate-utilising enzyme C-terminal" evidence="3">
    <location>
        <begin position="221"/>
        <end position="474"/>
    </location>
</feature>
<dbReference type="InterPro" id="IPR019999">
    <property type="entry name" value="Anth_synth_I-like"/>
</dbReference>
<dbReference type="Gene3D" id="3.60.120.10">
    <property type="entry name" value="Anthranilate synthase"/>
    <property type="match status" value="1"/>
</dbReference>
<dbReference type="AlphaFoldDB" id="A0A1R3VQ38"/>
<dbReference type="Proteomes" id="UP000223759">
    <property type="component" value="Unassembled WGS sequence"/>
</dbReference>
<dbReference type="SUPFAM" id="SSF56322">
    <property type="entry name" value="ADC synthase"/>
    <property type="match status" value="1"/>
</dbReference>
<organism evidence="5 6">
    <name type="scientific">Ectothiorhodosinus mongolicus</name>
    <dbReference type="NCBI Taxonomy" id="233100"/>
    <lineage>
        <taxon>Bacteria</taxon>
        <taxon>Pseudomonadati</taxon>
        <taxon>Pseudomonadota</taxon>
        <taxon>Gammaproteobacteria</taxon>
        <taxon>Chromatiales</taxon>
        <taxon>Ectothiorhodospiraceae</taxon>
        <taxon>Ectothiorhodosinus</taxon>
    </lineage>
</organism>
<reference evidence="5 6" key="1">
    <citation type="submission" date="2017-01" db="EMBL/GenBank/DDBJ databases">
        <authorList>
            <person name="Mah S.A."/>
            <person name="Swanson W.J."/>
            <person name="Moy G.W."/>
            <person name="Vacquier V.D."/>
        </authorList>
    </citation>
    <scope>NUCLEOTIDE SEQUENCE [LARGE SCALE GENOMIC DNA]</scope>
    <source>
        <strain evidence="5 6">M9</strain>
    </source>
</reference>
<keyword evidence="6" id="KW-1185">Reference proteome</keyword>
<sequence>MSISSYPRCVRLDCPSDSAALFAAFADRDYAIWLDSGSGRARWDVLCLVPWITLVSHAHGTEITHWDGGLDSELVRQSVSTSIEPPLHVLRRSLAPLMCPTIDAKQALPFFGGAAGYWSYDLGRSLESLPTQARDEPSIPLMTLGIYDWAILVDHQESAVWLVGQGHTPATRDAWPTLVDYFNQWGTTPTSTASWGRTPSFAEWGRTPFQSRSKLRSNLTAEQYAGAFARLQDYIRDGDCYQVNLAQRFCAEVTGDPFAAYLKLRHDSPAPYGAYLKLPEFEILSNSPECFLRLEQGTVTTRPIKGTRPRHPDAEQDAQEARCLQESLKDRAENLMIVDLLRNDLGRCCTPGSIQVPQLFTLESYANVHHLVSTVTGQLAPGKDAIDLLAASFPGGSITGAPKLRAMQIIEELEPHRRGIYCGAIGTLGFDGNLNTNIAIRTALHKRGQIYFGSGGGITSDSDCAQEYQETLDKASALRAILTNS</sequence>
<protein>
    <recommendedName>
        <fullName evidence="1">aminodeoxychorismate synthase</fullName>
        <ecNumber evidence="1">2.6.1.85</ecNumber>
    </recommendedName>
</protein>
<dbReference type="PANTHER" id="PTHR11236:SF50">
    <property type="entry name" value="AMINODEOXYCHORISMATE SYNTHASE COMPONENT 1"/>
    <property type="match status" value="1"/>
</dbReference>
<dbReference type="OrthoDB" id="9803598at2"/>
<dbReference type="GO" id="GO:0000162">
    <property type="term" value="P:L-tryptophan biosynthetic process"/>
    <property type="evidence" value="ECO:0007669"/>
    <property type="project" value="TreeGrafter"/>
</dbReference>
<dbReference type="RefSeq" id="WP_076754066.1">
    <property type="nucleotide sequence ID" value="NZ_CP023018.1"/>
</dbReference>
<evidence type="ECO:0000313" key="6">
    <source>
        <dbReference type="Proteomes" id="UP000223759"/>
    </source>
</evidence>
<dbReference type="InterPro" id="IPR005801">
    <property type="entry name" value="ADC_synthase"/>
</dbReference>
<feature type="domain" description="Anthranilate synthase component I N-terminal" evidence="4">
    <location>
        <begin position="19"/>
        <end position="161"/>
    </location>
</feature>
<evidence type="ECO:0000259" key="3">
    <source>
        <dbReference type="Pfam" id="PF00425"/>
    </source>
</evidence>
<evidence type="ECO:0000256" key="2">
    <source>
        <dbReference type="ARBA" id="ARBA00022679"/>
    </source>
</evidence>
<dbReference type="Pfam" id="PF00425">
    <property type="entry name" value="Chorismate_bind"/>
    <property type="match status" value="1"/>
</dbReference>
<dbReference type="InterPro" id="IPR006805">
    <property type="entry name" value="Anth_synth_I_N"/>
</dbReference>
<dbReference type="EMBL" id="FTPK01000001">
    <property type="protein sequence ID" value="SIT65673.1"/>
    <property type="molecule type" value="Genomic_DNA"/>
</dbReference>
<dbReference type="GO" id="GO:0009396">
    <property type="term" value="P:folic acid-containing compound biosynthetic process"/>
    <property type="evidence" value="ECO:0007669"/>
    <property type="project" value="InterPro"/>
</dbReference>
<evidence type="ECO:0000259" key="4">
    <source>
        <dbReference type="Pfam" id="PF04715"/>
    </source>
</evidence>
<evidence type="ECO:0000256" key="1">
    <source>
        <dbReference type="ARBA" id="ARBA00013139"/>
    </source>
</evidence>